<keyword evidence="4 7" id="KW-0413">Isomerase</keyword>
<evidence type="ECO:0000256" key="2">
    <source>
        <dbReference type="ARBA" id="ARBA00022723"/>
    </source>
</evidence>
<keyword evidence="3 6" id="KW-0460">Magnesium</keyword>
<evidence type="ECO:0000256" key="1">
    <source>
        <dbReference type="ARBA" id="ARBA00008031"/>
    </source>
</evidence>
<dbReference type="InterPro" id="IPR029065">
    <property type="entry name" value="Enolase_C-like"/>
</dbReference>
<keyword evidence="2 6" id="KW-0479">Metal-binding</keyword>
<feature type="active site" description="Proton acceptor; specific for (S)-substrate epimerization" evidence="5">
    <location>
        <position position="289"/>
    </location>
</feature>
<evidence type="ECO:0000259" key="8">
    <source>
        <dbReference type="SMART" id="SM00922"/>
    </source>
</evidence>
<keyword evidence="10" id="KW-1185">Reference proteome</keyword>
<feature type="domain" description="Mandelate racemase/muconate lactonizing enzyme C-terminal" evidence="8">
    <location>
        <begin position="172"/>
        <end position="263"/>
    </location>
</feature>
<evidence type="ECO:0000256" key="5">
    <source>
        <dbReference type="PIRSR" id="PIRSR634603-1"/>
    </source>
</evidence>
<dbReference type="InterPro" id="IPR013342">
    <property type="entry name" value="Mandelate_racemase_C"/>
</dbReference>
<name>A0A8J3S1P7_PLARO</name>
<feature type="binding site" evidence="6">
    <location>
        <position position="217"/>
    </location>
    <ligand>
        <name>Mg(2+)</name>
        <dbReference type="ChEBI" id="CHEBI:18420"/>
    </ligand>
</feature>
<dbReference type="Gene3D" id="3.20.20.120">
    <property type="entry name" value="Enolase-like C-terminal domain"/>
    <property type="match status" value="1"/>
</dbReference>
<proteinExistence type="inferred from homology"/>
<dbReference type="RefSeq" id="WP_176728625.1">
    <property type="nucleotide sequence ID" value="NZ_BMQP01000015.1"/>
</dbReference>
<dbReference type="PANTHER" id="PTHR48073:SF2">
    <property type="entry name" value="O-SUCCINYLBENZOATE SYNTHASE"/>
    <property type="match status" value="1"/>
</dbReference>
<dbReference type="SFLD" id="SFLDS00001">
    <property type="entry name" value="Enolase"/>
    <property type="match status" value="1"/>
</dbReference>
<dbReference type="InterPro" id="IPR036849">
    <property type="entry name" value="Enolase-like_C_sf"/>
</dbReference>
<dbReference type="GO" id="GO:0046872">
    <property type="term" value="F:metal ion binding"/>
    <property type="evidence" value="ECO:0007669"/>
    <property type="project" value="UniProtKB-KW"/>
</dbReference>
<comment type="similarity">
    <text evidence="1 7">Belongs to the mandelate racemase/muconate lactonizing enzyme family.</text>
</comment>
<organism evidence="9 10">
    <name type="scientific">Planobispora rosea</name>
    <dbReference type="NCBI Taxonomy" id="35762"/>
    <lineage>
        <taxon>Bacteria</taxon>
        <taxon>Bacillati</taxon>
        <taxon>Actinomycetota</taxon>
        <taxon>Actinomycetes</taxon>
        <taxon>Streptosporangiales</taxon>
        <taxon>Streptosporangiaceae</taxon>
        <taxon>Planobispora</taxon>
    </lineage>
</organism>
<dbReference type="InterPro" id="IPR013341">
    <property type="entry name" value="Mandelate_racemase_N_dom"/>
</dbReference>
<dbReference type="EMBL" id="BOOI01000033">
    <property type="protein sequence ID" value="GIH85245.1"/>
    <property type="molecule type" value="Genomic_DNA"/>
</dbReference>
<evidence type="ECO:0000313" key="10">
    <source>
        <dbReference type="Proteomes" id="UP000655044"/>
    </source>
</evidence>
<dbReference type="Proteomes" id="UP000655044">
    <property type="component" value="Unassembled WGS sequence"/>
</dbReference>
<dbReference type="Gene3D" id="3.30.390.10">
    <property type="entry name" value="Enolase-like, N-terminal domain"/>
    <property type="match status" value="1"/>
</dbReference>
<sequence length="378" mass="41121">MPGSAVAEIRRVRPIQPCSIQLEPTPSFSRRLDTLEFIRLEWTVRPLRLKEPFVIARARVHDVTTVFVRVGHDGIVGYGEARPAAYLGEDLSRVLTGLETVAAEGLLGTDPYDLPRIHDRLAGHGVAHPARAGLDAALHDLAGRRSKTPVYRLLRLGRGRLRSMRTVSLGDPDTMARQAEAMPRYAPLKVKLGGGDGLDGHRLAAVRAAGPHRLCVDANGAWSLDEALDLLPALRERGVWMVEQPLAPGDPAGPSLRARCRLPVVLDEECRDASDLPRARERGHGVNVKIGKCGGLLPALRMIRRARELGLRVMLGCHLETGLGIGAAAHLTALADAADLDGNLLLAADPWIGPLWRRGRQLPRRAPGLGVRPRRTWA</sequence>
<dbReference type="InterPro" id="IPR034603">
    <property type="entry name" value="Dipeptide_epimerase"/>
</dbReference>
<comment type="caution">
    <text evidence="9">The sequence shown here is derived from an EMBL/GenBank/DDBJ whole genome shotgun (WGS) entry which is preliminary data.</text>
</comment>
<feature type="active site" description="Proton acceptor; specific for (R)-substrate epimerization" evidence="5">
    <location>
        <position position="191"/>
    </location>
</feature>
<comment type="cofactor">
    <cofactor evidence="6 7">
        <name>Mg(2+)</name>
        <dbReference type="ChEBI" id="CHEBI:18420"/>
    </cofactor>
    <text evidence="6 7">Binds 1 Mg(2+) ion per subunit.</text>
</comment>
<gene>
    <name evidence="9" type="ORF">Pro02_36530</name>
</gene>
<dbReference type="SFLD" id="SFLDG00180">
    <property type="entry name" value="muconate_cycloisomerase"/>
    <property type="match status" value="1"/>
</dbReference>
<dbReference type="Pfam" id="PF02746">
    <property type="entry name" value="MR_MLE_N"/>
    <property type="match status" value="1"/>
</dbReference>
<dbReference type="GO" id="GO:0016855">
    <property type="term" value="F:racemase and epimerase activity, acting on amino acids and derivatives"/>
    <property type="evidence" value="ECO:0007669"/>
    <property type="project" value="UniProtKB-UniRule"/>
</dbReference>
<accession>A0A8J3S1P7</accession>
<dbReference type="SMART" id="SM00922">
    <property type="entry name" value="MR_MLE"/>
    <property type="match status" value="1"/>
</dbReference>
<dbReference type="SUPFAM" id="SSF54826">
    <property type="entry name" value="Enolase N-terminal domain-like"/>
    <property type="match status" value="1"/>
</dbReference>
<evidence type="ECO:0000256" key="7">
    <source>
        <dbReference type="RuleBase" id="RU366006"/>
    </source>
</evidence>
<evidence type="ECO:0000256" key="4">
    <source>
        <dbReference type="ARBA" id="ARBA00023235"/>
    </source>
</evidence>
<protein>
    <recommendedName>
        <fullName evidence="7">Dipeptide epimerase</fullName>
        <ecNumber evidence="7">5.1.1.-</ecNumber>
    </recommendedName>
</protein>
<reference evidence="9" key="1">
    <citation type="submission" date="2021-01" db="EMBL/GenBank/DDBJ databases">
        <title>Whole genome shotgun sequence of Planobispora rosea NBRC 15558.</title>
        <authorList>
            <person name="Komaki H."/>
            <person name="Tamura T."/>
        </authorList>
    </citation>
    <scope>NUCLEOTIDE SEQUENCE</scope>
    <source>
        <strain evidence="9">NBRC 15558</strain>
    </source>
</reference>
<dbReference type="Pfam" id="PF13378">
    <property type="entry name" value="MR_MLE_C"/>
    <property type="match status" value="1"/>
</dbReference>
<feature type="binding site" evidence="6">
    <location>
        <position position="267"/>
    </location>
    <ligand>
        <name>Mg(2+)</name>
        <dbReference type="ChEBI" id="CHEBI:18420"/>
    </ligand>
</feature>
<feature type="binding site" evidence="6">
    <location>
        <position position="243"/>
    </location>
    <ligand>
        <name>Mg(2+)</name>
        <dbReference type="ChEBI" id="CHEBI:18420"/>
    </ligand>
</feature>
<dbReference type="AlphaFoldDB" id="A0A8J3S1P7"/>
<evidence type="ECO:0000256" key="6">
    <source>
        <dbReference type="PIRSR" id="PIRSR634603-3"/>
    </source>
</evidence>
<evidence type="ECO:0000313" key="9">
    <source>
        <dbReference type="EMBL" id="GIH85245.1"/>
    </source>
</evidence>
<dbReference type="EC" id="5.1.1.-" evidence="7"/>
<dbReference type="PANTHER" id="PTHR48073">
    <property type="entry name" value="O-SUCCINYLBENZOATE SYNTHASE-RELATED"/>
    <property type="match status" value="1"/>
</dbReference>
<dbReference type="SUPFAM" id="SSF51604">
    <property type="entry name" value="Enolase C-terminal domain-like"/>
    <property type="match status" value="1"/>
</dbReference>
<evidence type="ECO:0000256" key="3">
    <source>
        <dbReference type="ARBA" id="ARBA00022842"/>
    </source>
</evidence>
<dbReference type="CDD" id="cd03319">
    <property type="entry name" value="L-Ala-DL-Glu_epimerase"/>
    <property type="match status" value="1"/>
</dbReference>
<dbReference type="InterPro" id="IPR029017">
    <property type="entry name" value="Enolase-like_N"/>
</dbReference>